<keyword evidence="3" id="KW-1185">Reference proteome</keyword>
<sequence>MGRIGRIALSLLYSLIALVLAYVLSFYLSLLLDSNYHDGYGFIAAIVIAIGAAIATFRWSIRRLGTDTYLQ</sequence>
<keyword evidence="1" id="KW-1133">Transmembrane helix</keyword>
<evidence type="ECO:0000313" key="3">
    <source>
        <dbReference type="Proteomes" id="UP000540989"/>
    </source>
</evidence>
<keyword evidence="1" id="KW-0472">Membrane</keyword>
<protein>
    <submittedName>
        <fullName evidence="2">TctA family transporter</fullName>
    </submittedName>
</protein>
<feature type="transmembrane region" description="Helical" evidence="1">
    <location>
        <begin position="40"/>
        <end position="61"/>
    </location>
</feature>
<organism evidence="2 3">
    <name type="scientific">Granulicella aggregans</name>
    <dbReference type="NCBI Taxonomy" id="474949"/>
    <lineage>
        <taxon>Bacteria</taxon>
        <taxon>Pseudomonadati</taxon>
        <taxon>Acidobacteriota</taxon>
        <taxon>Terriglobia</taxon>
        <taxon>Terriglobales</taxon>
        <taxon>Acidobacteriaceae</taxon>
        <taxon>Granulicella</taxon>
    </lineage>
</organism>
<dbReference type="AlphaFoldDB" id="A0A7W7ZFV8"/>
<accession>A0A7W7ZFV8</accession>
<gene>
    <name evidence="2" type="ORF">HDF16_003255</name>
</gene>
<dbReference type="EMBL" id="JACHIP010000004">
    <property type="protein sequence ID" value="MBB5058541.1"/>
    <property type="molecule type" value="Genomic_DNA"/>
</dbReference>
<name>A0A7W7ZFV8_9BACT</name>
<dbReference type="Proteomes" id="UP000540989">
    <property type="component" value="Unassembled WGS sequence"/>
</dbReference>
<comment type="caution">
    <text evidence="2">The sequence shown here is derived from an EMBL/GenBank/DDBJ whole genome shotgun (WGS) entry which is preliminary data.</text>
</comment>
<proteinExistence type="predicted"/>
<evidence type="ECO:0000313" key="2">
    <source>
        <dbReference type="EMBL" id="MBB5058541.1"/>
    </source>
</evidence>
<feature type="transmembrane region" description="Helical" evidence="1">
    <location>
        <begin position="7"/>
        <end position="28"/>
    </location>
</feature>
<reference evidence="2 3" key="1">
    <citation type="submission" date="2020-08" db="EMBL/GenBank/DDBJ databases">
        <title>Genomic Encyclopedia of Type Strains, Phase IV (KMG-V): Genome sequencing to study the core and pangenomes of soil and plant-associated prokaryotes.</title>
        <authorList>
            <person name="Whitman W."/>
        </authorList>
    </citation>
    <scope>NUCLEOTIDE SEQUENCE [LARGE SCALE GENOMIC DNA]</scope>
    <source>
        <strain evidence="2 3">M8UP14</strain>
    </source>
</reference>
<keyword evidence="1" id="KW-0812">Transmembrane</keyword>
<evidence type="ECO:0000256" key="1">
    <source>
        <dbReference type="SAM" id="Phobius"/>
    </source>
</evidence>